<gene>
    <name evidence="10" type="ORF">NLU13_3496</name>
</gene>
<keyword evidence="2" id="KW-0479">Metal-binding</keyword>
<sequence>MAAQKRACDACYKRKIQCDWEAKHPRCDWCEHQDLSCTFDRVRGRRKGRKARVVETAAARDSHPSQSSLGKRTEEEPAQVPFLVTGQPNPHKLFLQAHDSRSPSSTHSPSSRDHVSYAHINYDGCHFGHLSHQNGMPILTEEGRRWISSRAGEDVSFRKLQPQPRRYMKHQFLADDLCKGSPSIYALPEKSLTVKIFDVFIHSAFSMVFPLVDKDLFRETLALAYESQFEPLSIECVSAKACVLAFVSSARLFSERDTPLPNLDSERCAAQARHLLSCTADEATLTSLQACVMLTLYETSTGRLQSGTTFHAVACRMVFGLGGHTRLPPKHITTRSDRERRHIRILFWLCYIIDKDTALRTGQPPLMSGEYCDLTLPDGYDECYTTYLPRLHDKVPLSDDEAFTPHLPEDPRLSHLKEKVSRRLYSAQAVKKTNAELLRDIRELDEELEAWRLSIPAIFRPALSISNKSRVDVGDCLPRSMTHIIMHLGYHHVMTAIHRASSRCISGADAAADAEEWLPGVKSSMALALEASRSTLVYLRAAIRGVAGEAFWMIIFYPTHAMMALFCHILMDPLNPDVEQDVALLASTAELINILPIQRLTSHELAHIELVTEFVAELCYLSRKAIAKATAEYEHRQAL</sequence>
<evidence type="ECO:0000256" key="8">
    <source>
        <dbReference type="SAM" id="MobiDB-lite"/>
    </source>
</evidence>
<keyword evidence="6" id="KW-0539">Nucleus</keyword>
<dbReference type="GO" id="GO:0003677">
    <property type="term" value="F:DNA binding"/>
    <property type="evidence" value="ECO:0007669"/>
    <property type="project" value="UniProtKB-KW"/>
</dbReference>
<protein>
    <recommendedName>
        <fullName evidence="9">Zn(2)-C6 fungal-type domain-containing protein</fullName>
    </recommendedName>
</protein>
<evidence type="ECO:0000259" key="9">
    <source>
        <dbReference type="PROSITE" id="PS50048"/>
    </source>
</evidence>
<dbReference type="GO" id="GO:0008270">
    <property type="term" value="F:zinc ion binding"/>
    <property type="evidence" value="ECO:0007669"/>
    <property type="project" value="InterPro"/>
</dbReference>
<dbReference type="GO" id="GO:0000981">
    <property type="term" value="F:DNA-binding transcription factor activity, RNA polymerase II-specific"/>
    <property type="evidence" value="ECO:0007669"/>
    <property type="project" value="InterPro"/>
</dbReference>
<evidence type="ECO:0000256" key="5">
    <source>
        <dbReference type="ARBA" id="ARBA00023163"/>
    </source>
</evidence>
<dbReference type="SUPFAM" id="SSF57701">
    <property type="entry name" value="Zn2/Cys6 DNA-binding domain"/>
    <property type="match status" value="1"/>
</dbReference>
<dbReference type="EMBL" id="JAPDFR010000002">
    <property type="protein sequence ID" value="KAK0389923.1"/>
    <property type="molecule type" value="Genomic_DNA"/>
</dbReference>
<accession>A0AA39GNJ7</accession>
<comment type="caution">
    <text evidence="10">The sequence shown here is derived from an EMBL/GenBank/DDBJ whole genome shotgun (WGS) entry which is preliminary data.</text>
</comment>
<evidence type="ECO:0000256" key="6">
    <source>
        <dbReference type="ARBA" id="ARBA00023242"/>
    </source>
</evidence>
<name>A0AA39GNJ7_SARSR</name>
<reference evidence="10" key="1">
    <citation type="submission" date="2022-10" db="EMBL/GenBank/DDBJ databases">
        <title>Determination and structural analysis of whole genome sequence of Sarocladium strictum F4-1.</title>
        <authorList>
            <person name="Hu L."/>
            <person name="Jiang Y."/>
        </authorList>
    </citation>
    <scope>NUCLEOTIDE SEQUENCE</scope>
    <source>
        <strain evidence="10">F4-1</strain>
    </source>
</reference>
<dbReference type="Pfam" id="PF04082">
    <property type="entry name" value="Fungal_trans"/>
    <property type="match status" value="1"/>
</dbReference>
<dbReference type="InterPro" id="IPR007219">
    <property type="entry name" value="XnlR_reg_dom"/>
</dbReference>
<proteinExistence type="predicted"/>
<dbReference type="PANTHER" id="PTHR46910:SF37">
    <property type="entry name" value="ZN(II)2CYS6 TRANSCRIPTION FACTOR (EUROFUNG)"/>
    <property type="match status" value="1"/>
</dbReference>
<keyword evidence="11" id="KW-1185">Reference proteome</keyword>
<dbReference type="CDD" id="cd12148">
    <property type="entry name" value="fungal_TF_MHR"/>
    <property type="match status" value="1"/>
</dbReference>
<dbReference type="InterPro" id="IPR050987">
    <property type="entry name" value="AtrR-like"/>
</dbReference>
<feature type="domain" description="Zn(2)-C6 fungal-type" evidence="9">
    <location>
        <begin position="7"/>
        <end position="39"/>
    </location>
</feature>
<dbReference type="InterPro" id="IPR036864">
    <property type="entry name" value="Zn2-C6_fun-type_DNA-bd_sf"/>
</dbReference>
<dbReference type="SMART" id="SM00906">
    <property type="entry name" value="Fungal_trans"/>
    <property type="match status" value="1"/>
</dbReference>
<feature type="region of interest" description="Disordered" evidence="8">
    <location>
        <begin position="55"/>
        <end position="76"/>
    </location>
</feature>
<keyword evidence="3" id="KW-0805">Transcription regulation</keyword>
<evidence type="ECO:0000313" key="10">
    <source>
        <dbReference type="EMBL" id="KAK0389923.1"/>
    </source>
</evidence>
<feature type="region of interest" description="Disordered" evidence="8">
    <location>
        <begin position="93"/>
        <end position="113"/>
    </location>
</feature>
<dbReference type="Pfam" id="PF00172">
    <property type="entry name" value="Zn_clus"/>
    <property type="match status" value="1"/>
</dbReference>
<dbReference type="Proteomes" id="UP001175261">
    <property type="component" value="Unassembled WGS sequence"/>
</dbReference>
<keyword evidence="4" id="KW-0238">DNA-binding</keyword>
<keyword evidence="7" id="KW-0175">Coiled coil</keyword>
<feature type="coiled-coil region" evidence="7">
    <location>
        <begin position="427"/>
        <end position="454"/>
    </location>
</feature>
<dbReference type="AlphaFoldDB" id="A0AA39GNJ7"/>
<dbReference type="CDD" id="cd00067">
    <property type="entry name" value="GAL4"/>
    <property type="match status" value="1"/>
</dbReference>
<dbReference type="GO" id="GO:0006351">
    <property type="term" value="P:DNA-templated transcription"/>
    <property type="evidence" value="ECO:0007669"/>
    <property type="project" value="InterPro"/>
</dbReference>
<dbReference type="PROSITE" id="PS50048">
    <property type="entry name" value="ZN2_CY6_FUNGAL_2"/>
    <property type="match status" value="1"/>
</dbReference>
<dbReference type="Gene3D" id="4.10.240.10">
    <property type="entry name" value="Zn(2)-C6 fungal-type DNA-binding domain"/>
    <property type="match status" value="1"/>
</dbReference>
<evidence type="ECO:0000313" key="11">
    <source>
        <dbReference type="Proteomes" id="UP001175261"/>
    </source>
</evidence>
<evidence type="ECO:0000256" key="2">
    <source>
        <dbReference type="ARBA" id="ARBA00022723"/>
    </source>
</evidence>
<dbReference type="InterPro" id="IPR001138">
    <property type="entry name" value="Zn2Cys6_DnaBD"/>
</dbReference>
<comment type="subcellular location">
    <subcellularLocation>
        <location evidence="1">Nucleus</location>
    </subcellularLocation>
</comment>
<organism evidence="10 11">
    <name type="scientific">Sarocladium strictum</name>
    <name type="common">Black bundle disease fungus</name>
    <name type="synonym">Acremonium strictum</name>
    <dbReference type="NCBI Taxonomy" id="5046"/>
    <lineage>
        <taxon>Eukaryota</taxon>
        <taxon>Fungi</taxon>
        <taxon>Dikarya</taxon>
        <taxon>Ascomycota</taxon>
        <taxon>Pezizomycotina</taxon>
        <taxon>Sordariomycetes</taxon>
        <taxon>Hypocreomycetidae</taxon>
        <taxon>Hypocreales</taxon>
        <taxon>Sarocladiaceae</taxon>
        <taxon>Sarocladium</taxon>
    </lineage>
</organism>
<dbReference type="GO" id="GO:0005634">
    <property type="term" value="C:nucleus"/>
    <property type="evidence" value="ECO:0007669"/>
    <property type="project" value="UniProtKB-SubCell"/>
</dbReference>
<evidence type="ECO:0000256" key="1">
    <source>
        <dbReference type="ARBA" id="ARBA00004123"/>
    </source>
</evidence>
<keyword evidence="5" id="KW-0804">Transcription</keyword>
<dbReference type="PANTHER" id="PTHR46910">
    <property type="entry name" value="TRANSCRIPTION FACTOR PDR1"/>
    <property type="match status" value="1"/>
</dbReference>
<evidence type="ECO:0000256" key="7">
    <source>
        <dbReference type="SAM" id="Coils"/>
    </source>
</evidence>
<evidence type="ECO:0000256" key="4">
    <source>
        <dbReference type="ARBA" id="ARBA00023125"/>
    </source>
</evidence>
<evidence type="ECO:0000256" key="3">
    <source>
        <dbReference type="ARBA" id="ARBA00023015"/>
    </source>
</evidence>